<accession>A0A1R4GY66</accession>
<reference evidence="4 5" key="1">
    <citation type="submission" date="2017-02" db="EMBL/GenBank/DDBJ databases">
        <authorList>
            <person name="Peterson S.W."/>
        </authorList>
    </citation>
    <scope>NUCLEOTIDE SEQUENCE [LARGE SCALE GENOMIC DNA]</scope>
    <source>
        <strain evidence="4">Psychrobacter_piechaudii</strain>
    </source>
</reference>
<dbReference type="EMBL" id="FUGE01000271">
    <property type="protein sequence ID" value="SJM73139.1"/>
    <property type="molecule type" value="Genomic_DNA"/>
</dbReference>
<proteinExistence type="predicted"/>
<evidence type="ECO:0000259" key="3">
    <source>
        <dbReference type="Pfam" id="PF07669"/>
    </source>
</evidence>
<evidence type="ECO:0000313" key="4">
    <source>
        <dbReference type="EMBL" id="SJM73139.1"/>
    </source>
</evidence>
<dbReference type="SUPFAM" id="SSF53335">
    <property type="entry name" value="S-adenosyl-L-methionine-dependent methyltransferases"/>
    <property type="match status" value="1"/>
</dbReference>
<dbReference type="InterPro" id="IPR002052">
    <property type="entry name" value="DNA_methylase_N6_adenine_CS"/>
</dbReference>
<protein>
    <submittedName>
        <fullName evidence="4">Eco57I restriction-modification methylase</fullName>
    </submittedName>
</protein>
<dbReference type="Pfam" id="PF07669">
    <property type="entry name" value="Eco57I"/>
    <property type="match status" value="1"/>
</dbReference>
<dbReference type="InterPro" id="IPR029063">
    <property type="entry name" value="SAM-dependent_MTases_sf"/>
</dbReference>
<keyword evidence="2" id="KW-0808">Transferase</keyword>
<evidence type="ECO:0000313" key="5">
    <source>
        <dbReference type="Proteomes" id="UP000188357"/>
    </source>
</evidence>
<feature type="domain" description="Type II methyltransferase M.TaqI-like" evidence="3">
    <location>
        <begin position="1"/>
        <end position="80"/>
    </location>
</feature>
<dbReference type="AlphaFoldDB" id="A0A1R4GY66"/>
<gene>
    <name evidence="4" type="ORF">A1232T_02345</name>
</gene>
<sequence>MKFDVVVGNPPYQVAGEARDEPIFHHFYELADKVAIRYCLISPARFLFNAGQTPKAWNLKMLSKDDLKVAFYEQDSSKIFTGKDIPGGIAVLYHDKKQKFEPIGSFSHLPELTSITNKVRKLNEASFSELVKPQGIYRFSSEFFNDFPQAEGMQGKGTKNKIVSKSLAAMDFAFFEEPNEKSTIKILGLVNRKRTYKWINKKYLSYPDSFNEWKVLVPEANGSGAIGEVPSTPLIGKPVLAPPLTGHTDTFLTIGGFETKVECENVFKYIQTKFARTLLGTLKTTQHNSRSTWKNIPIQNFKLKSDIDWSKPISEIDQQLYKKYGLSAAEIEFIETKVKAMD</sequence>
<dbReference type="STRING" id="1945521.A1232T_02345"/>
<dbReference type="InterPro" id="IPR011639">
    <property type="entry name" value="MethylTrfase_TaqI-like_dom"/>
</dbReference>
<organism evidence="4 5">
    <name type="scientific">Psychrobacter piechaudii</name>
    <dbReference type="NCBI Taxonomy" id="1945521"/>
    <lineage>
        <taxon>Bacteria</taxon>
        <taxon>Pseudomonadati</taxon>
        <taxon>Pseudomonadota</taxon>
        <taxon>Gammaproteobacteria</taxon>
        <taxon>Moraxellales</taxon>
        <taxon>Moraxellaceae</taxon>
        <taxon>Psychrobacter</taxon>
    </lineage>
</organism>
<evidence type="ECO:0000256" key="2">
    <source>
        <dbReference type="ARBA" id="ARBA00022679"/>
    </source>
</evidence>
<keyword evidence="1 4" id="KW-0489">Methyltransferase</keyword>
<dbReference type="PROSITE" id="PS00092">
    <property type="entry name" value="N6_MTASE"/>
    <property type="match status" value="1"/>
</dbReference>
<dbReference type="RefSeq" id="WP_077452137.1">
    <property type="nucleotide sequence ID" value="NZ_FUGE01000271.1"/>
</dbReference>
<dbReference type="GO" id="GO:0003676">
    <property type="term" value="F:nucleic acid binding"/>
    <property type="evidence" value="ECO:0007669"/>
    <property type="project" value="InterPro"/>
</dbReference>
<dbReference type="Gene3D" id="3.40.50.150">
    <property type="entry name" value="Vaccinia Virus protein VP39"/>
    <property type="match status" value="1"/>
</dbReference>
<name>A0A1R4GY66_9GAMM</name>
<dbReference type="Proteomes" id="UP000188357">
    <property type="component" value="Unassembled WGS sequence"/>
</dbReference>
<evidence type="ECO:0000256" key="1">
    <source>
        <dbReference type="ARBA" id="ARBA00022603"/>
    </source>
</evidence>
<dbReference type="GO" id="GO:0006304">
    <property type="term" value="P:DNA modification"/>
    <property type="evidence" value="ECO:0007669"/>
    <property type="project" value="InterPro"/>
</dbReference>
<keyword evidence="5" id="KW-1185">Reference proteome</keyword>
<dbReference type="GO" id="GO:0032259">
    <property type="term" value="P:methylation"/>
    <property type="evidence" value="ECO:0007669"/>
    <property type="project" value="UniProtKB-KW"/>
</dbReference>
<dbReference type="OrthoDB" id="9782445at2"/>
<dbReference type="GO" id="GO:0009007">
    <property type="term" value="F:site-specific DNA-methyltransferase (adenine-specific) activity"/>
    <property type="evidence" value="ECO:0007669"/>
    <property type="project" value="UniProtKB-EC"/>
</dbReference>